<reference evidence="2 3" key="1">
    <citation type="submission" date="2023-10" db="EMBL/GenBank/DDBJ databases">
        <title>Glaciecola aquimarina strain GGW-M5 nov., isolated from a coastal seawater.</title>
        <authorList>
            <person name="Bayburt H."/>
            <person name="Kim J.M."/>
            <person name="Choi B.J."/>
            <person name="Jeon C.O."/>
        </authorList>
    </citation>
    <scope>NUCLEOTIDE SEQUENCE [LARGE SCALE GENOMIC DNA]</scope>
    <source>
        <strain evidence="2 3">KCTC 32108</strain>
    </source>
</reference>
<comment type="caution">
    <text evidence="2">The sequence shown here is derived from an EMBL/GenBank/DDBJ whole genome shotgun (WGS) entry which is preliminary data.</text>
</comment>
<accession>A0ABU3T1Y0</accession>
<dbReference type="Gene3D" id="3.10.450.50">
    <property type="match status" value="1"/>
</dbReference>
<dbReference type="Proteomes" id="UP001247805">
    <property type="component" value="Unassembled WGS sequence"/>
</dbReference>
<dbReference type="Pfam" id="PF02810">
    <property type="entry name" value="SEC-C"/>
    <property type="match status" value="1"/>
</dbReference>
<organism evidence="2 3">
    <name type="scientific">Paraglaciecola aquimarina</name>
    <dbReference type="NCBI Taxonomy" id="1235557"/>
    <lineage>
        <taxon>Bacteria</taxon>
        <taxon>Pseudomonadati</taxon>
        <taxon>Pseudomonadota</taxon>
        <taxon>Gammaproteobacteria</taxon>
        <taxon>Alteromonadales</taxon>
        <taxon>Alteromonadaceae</taxon>
        <taxon>Paraglaciecola</taxon>
    </lineage>
</organism>
<gene>
    <name evidence="2" type="ORF">RS130_22440</name>
</gene>
<feature type="region of interest" description="Disordered" evidence="1">
    <location>
        <begin position="1"/>
        <end position="24"/>
    </location>
</feature>
<name>A0ABU3T1Y0_9ALTE</name>
<evidence type="ECO:0000313" key="2">
    <source>
        <dbReference type="EMBL" id="MDU0356275.1"/>
    </source>
</evidence>
<keyword evidence="3" id="KW-1185">Reference proteome</keyword>
<dbReference type="EMBL" id="JAWDIO010000002">
    <property type="protein sequence ID" value="MDU0356275.1"/>
    <property type="molecule type" value="Genomic_DNA"/>
</dbReference>
<sequence length="61" mass="6514">MTDKNDSFTGKSNNSKTTTCTNTSCCPPQTPIIRATPKVGRNDPCICGNGLKYKKCCGKNA</sequence>
<proteinExistence type="predicted"/>
<dbReference type="SUPFAM" id="SSF103642">
    <property type="entry name" value="Sec-C motif"/>
    <property type="match status" value="1"/>
</dbReference>
<evidence type="ECO:0000256" key="1">
    <source>
        <dbReference type="SAM" id="MobiDB-lite"/>
    </source>
</evidence>
<feature type="compositionally biased region" description="Low complexity" evidence="1">
    <location>
        <begin position="11"/>
        <end position="24"/>
    </location>
</feature>
<dbReference type="RefSeq" id="WP_316027771.1">
    <property type="nucleotide sequence ID" value="NZ_JAWDIO010000002.1"/>
</dbReference>
<protein>
    <submittedName>
        <fullName evidence="2">SEC-C metal-binding domain-containing protein</fullName>
    </submittedName>
</protein>
<dbReference type="InterPro" id="IPR004027">
    <property type="entry name" value="SEC_C_motif"/>
</dbReference>
<evidence type="ECO:0000313" key="3">
    <source>
        <dbReference type="Proteomes" id="UP001247805"/>
    </source>
</evidence>